<dbReference type="RefSeq" id="WP_007750725.1">
    <property type="nucleotide sequence ID" value="NZ_JGDB01000255.1"/>
</dbReference>
<dbReference type="Proteomes" id="UP000020773">
    <property type="component" value="Unassembled WGS sequence"/>
</dbReference>
<dbReference type="EMBL" id="JGDB01000256">
    <property type="protein sequence ID" value="EXY89223.1"/>
    <property type="molecule type" value="Genomic_DNA"/>
</dbReference>
<sequence>MQIDINSRKQLNKPENYAVFYSLLNRLPTSDRDALKESVVSQYTDGRTTSLRDMTLKEYSAAIAGMRKLVPPTHQEELRKILRQKRSAVLHQMQLLGINTADWDKVNAFCLDSRIAGMEFRELDCEALDTLQVKLRAIRRKRENKQQ</sequence>
<evidence type="ECO:0000313" key="2">
    <source>
        <dbReference type="EMBL" id="EXY89223.1"/>
    </source>
</evidence>
<dbReference type="AlphaFoldDB" id="A0A015TXY8"/>
<evidence type="ECO:0000313" key="1">
    <source>
        <dbReference type="EMBL" id="EXY87649.1"/>
    </source>
</evidence>
<comment type="caution">
    <text evidence="3">The sequence shown here is derived from an EMBL/GenBank/DDBJ whole genome shotgun (WGS) entry which is preliminary data.</text>
</comment>
<dbReference type="PATRIC" id="fig|1339316.3.peg.3839"/>
<accession>A0A015TXY8</accession>
<reference evidence="3 4" key="1">
    <citation type="submission" date="2014-02" db="EMBL/GenBank/DDBJ databases">
        <authorList>
            <person name="Sears C."/>
            <person name="Carroll K."/>
            <person name="Sack B.R."/>
            <person name="Qadri F."/>
            <person name="Myers L.L."/>
            <person name="Chung G.-T."/>
            <person name="Escheverria P."/>
            <person name="Fraser C.M."/>
            <person name="Sadzewicz L."/>
            <person name="Shefchek K.A."/>
            <person name="Tallon L."/>
            <person name="Das S.P."/>
            <person name="Daugherty S."/>
            <person name="Mongodin E.F."/>
        </authorList>
    </citation>
    <scope>NUCLEOTIDE SEQUENCE [LARGE SCALE GENOMIC DNA]</scope>
    <source>
        <strain evidence="3">3998T</strain>
        <strain evidence="4">3998T(B)3</strain>
    </source>
</reference>
<dbReference type="EMBL" id="JGDB01000400">
    <property type="protein sequence ID" value="EXY87649.1"/>
    <property type="molecule type" value="Genomic_DNA"/>
</dbReference>
<name>A0A015TXY8_BACFG</name>
<protein>
    <submittedName>
        <fullName evidence="3">Uncharacterized protein</fullName>
    </submittedName>
</protein>
<evidence type="ECO:0000313" key="4">
    <source>
        <dbReference type="Proteomes" id="UP000020773"/>
    </source>
</evidence>
<dbReference type="GeneID" id="92989253"/>
<proteinExistence type="predicted"/>
<organism evidence="3 4">
    <name type="scientific">Bacteroides fragilis str. 3998T(B)3</name>
    <dbReference type="NCBI Taxonomy" id="1339316"/>
    <lineage>
        <taxon>Bacteria</taxon>
        <taxon>Pseudomonadati</taxon>
        <taxon>Bacteroidota</taxon>
        <taxon>Bacteroidia</taxon>
        <taxon>Bacteroidales</taxon>
        <taxon>Bacteroidaceae</taxon>
        <taxon>Bacteroides</taxon>
    </lineage>
</organism>
<dbReference type="EMBL" id="JGDB01000255">
    <property type="protein sequence ID" value="EXY89289.1"/>
    <property type="molecule type" value="Genomic_DNA"/>
</dbReference>
<gene>
    <name evidence="3" type="ORF">M125_4058</name>
    <name evidence="2" type="ORF">M125_4106</name>
    <name evidence="1" type="ORF">M125_5750</name>
</gene>
<evidence type="ECO:0000313" key="3">
    <source>
        <dbReference type="EMBL" id="EXY89289.1"/>
    </source>
</evidence>